<comment type="caution">
    <text evidence="3">The sequence shown here is derived from an EMBL/GenBank/DDBJ whole genome shotgun (WGS) entry which is preliminary data.</text>
</comment>
<protein>
    <submittedName>
        <fullName evidence="3">Phosphatase PAP2 family protein</fullName>
    </submittedName>
</protein>
<dbReference type="Pfam" id="PF01569">
    <property type="entry name" value="PAP2"/>
    <property type="match status" value="1"/>
</dbReference>
<proteinExistence type="predicted"/>
<dbReference type="EMBL" id="JADPIE010000001">
    <property type="protein sequence ID" value="MBF8435984.1"/>
    <property type="molecule type" value="Genomic_DNA"/>
</dbReference>
<dbReference type="SMART" id="SM00014">
    <property type="entry name" value="acidPPc"/>
    <property type="match status" value="1"/>
</dbReference>
<feature type="transmembrane region" description="Helical" evidence="1">
    <location>
        <begin position="57"/>
        <end position="78"/>
    </location>
</feature>
<keyword evidence="4" id="KW-1185">Reference proteome</keyword>
<accession>A0A931ASU2</accession>
<feature type="transmembrane region" description="Helical" evidence="1">
    <location>
        <begin position="103"/>
        <end position="120"/>
    </location>
</feature>
<organism evidence="3 4">
    <name type="scientific">Halonatronomonas betaini</name>
    <dbReference type="NCBI Taxonomy" id="2778430"/>
    <lineage>
        <taxon>Bacteria</taxon>
        <taxon>Bacillati</taxon>
        <taxon>Bacillota</taxon>
        <taxon>Clostridia</taxon>
        <taxon>Halanaerobiales</taxon>
        <taxon>Halarsenatibacteraceae</taxon>
        <taxon>Halonatronomonas</taxon>
    </lineage>
</organism>
<keyword evidence="1" id="KW-0472">Membrane</keyword>
<evidence type="ECO:0000256" key="1">
    <source>
        <dbReference type="SAM" id="Phobius"/>
    </source>
</evidence>
<dbReference type="PANTHER" id="PTHR14969:SF58">
    <property type="entry name" value="UNDECAPRENYL-DIPHOSPHATASE BCRC"/>
    <property type="match status" value="1"/>
</dbReference>
<dbReference type="SUPFAM" id="SSF48317">
    <property type="entry name" value="Acid phosphatase/Vanadium-dependent haloperoxidase"/>
    <property type="match status" value="1"/>
</dbReference>
<keyword evidence="1" id="KW-0812">Transmembrane</keyword>
<dbReference type="AlphaFoldDB" id="A0A931ASU2"/>
<feature type="transmembrane region" description="Helical" evidence="1">
    <location>
        <begin position="150"/>
        <end position="173"/>
    </location>
</feature>
<evidence type="ECO:0000313" key="3">
    <source>
        <dbReference type="EMBL" id="MBF8435984.1"/>
    </source>
</evidence>
<feature type="transmembrane region" description="Helical" evidence="1">
    <location>
        <begin position="20"/>
        <end position="50"/>
    </location>
</feature>
<gene>
    <name evidence="3" type="ORF">I0Q91_02730</name>
</gene>
<reference evidence="3" key="1">
    <citation type="submission" date="2020-11" db="EMBL/GenBank/DDBJ databases">
        <title>Halonatronomonas betainensis gen. nov., sp. nov. a novel haloalkaliphilic representative of the family Halanaerobiacae capable of betaine degradation.</title>
        <authorList>
            <person name="Boltyanskaya Y."/>
            <person name="Kevbrin V."/>
            <person name="Detkova E."/>
            <person name="Grouzdev D.S."/>
            <person name="Koziaeva V."/>
            <person name="Zhilina T."/>
        </authorList>
    </citation>
    <scope>NUCLEOTIDE SEQUENCE</scope>
    <source>
        <strain evidence="3">Z-7014</strain>
    </source>
</reference>
<dbReference type="PANTHER" id="PTHR14969">
    <property type="entry name" value="SPHINGOSINE-1-PHOSPHATE PHOSPHOHYDROLASE"/>
    <property type="match status" value="1"/>
</dbReference>
<keyword evidence="1" id="KW-1133">Transmembrane helix</keyword>
<evidence type="ECO:0000313" key="4">
    <source>
        <dbReference type="Proteomes" id="UP000621436"/>
    </source>
</evidence>
<dbReference type="InterPro" id="IPR000326">
    <property type="entry name" value="PAP2/HPO"/>
</dbReference>
<dbReference type="RefSeq" id="WP_270452723.1">
    <property type="nucleotide sequence ID" value="NZ_JADPIE010000001.1"/>
</dbReference>
<dbReference type="InterPro" id="IPR036938">
    <property type="entry name" value="PAP2/HPO_sf"/>
</dbReference>
<dbReference type="Proteomes" id="UP000621436">
    <property type="component" value="Unassembled WGS sequence"/>
</dbReference>
<dbReference type="Gene3D" id="1.20.144.10">
    <property type="entry name" value="Phosphatidic acid phosphatase type 2/haloperoxidase"/>
    <property type="match status" value="1"/>
</dbReference>
<name>A0A931ASU2_9FIRM</name>
<evidence type="ECO:0000259" key="2">
    <source>
        <dbReference type="SMART" id="SM00014"/>
    </source>
</evidence>
<feature type="domain" description="Phosphatidic acid phosphatase type 2/haloperoxidase" evidence="2">
    <location>
        <begin position="55"/>
        <end position="165"/>
    </location>
</feature>
<sequence length="174" mass="19754">MLFELDRILFQWLFNISLEYQLIGELMVIITDWSSIIFALIYITGIGVLIYNKSKKIVPFLLAPITSLITVQIIRILYYRPRPFITLNIENLIYHSASGSMPSRHAISAFVIAISILFYVNKDLGKYTLFLAAITGLSRIMVGVHYPLDIIIGALLALLISLIFKKISIYLNLA</sequence>